<accession>A0A845F275</accession>
<dbReference type="PANTHER" id="PTHR43479">
    <property type="entry name" value="ACREF/ENVCD OPERON REPRESSOR-RELATED"/>
    <property type="match status" value="1"/>
</dbReference>
<keyword evidence="1 2" id="KW-0238">DNA-binding</keyword>
<evidence type="ECO:0000256" key="2">
    <source>
        <dbReference type="PROSITE-ProRule" id="PRU00335"/>
    </source>
</evidence>
<dbReference type="EMBL" id="WMEY01000005">
    <property type="protein sequence ID" value="MYL64890.1"/>
    <property type="molecule type" value="Genomic_DNA"/>
</dbReference>
<protein>
    <submittedName>
        <fullName evidence="4">TetR family transcriptional regulator</fullName>
    </submittedName>
</protein>
<dbReference type="Pfam" id="PF00440">
    <property type="entry name" value="TetR_N"/>
    <property type="match status" value="1"/>
</dbReference>
<gene>
    <name evidence="4" type="ORF">GLW07_16140</name>
</gene>
<comment type="caution">
    <text evidence="4">The sequence shown here is derived from an EMBL/GenBank/DDBJ whole genome shotgun (WGS) entry which is preliminary data.</text>
</comment>
<reference evidence="4 5" key="1">
    <citation type="submission" date="2019-11" db="EMBL/GenBank/DDBJ databases">
        <title>Genome sequences of 17 halophilic strains isolated from different environments.</title>
        <authorList>
            <person name="Furrow R.E."/>
        </authorList>
    </citation>
    <scope>NUCLEOTIDE SEQUENCE [LARGE SCALE GENOMIC DNA]</scope>
    <source>
        <strain evidence="4 5">22506_14_FS</strain>
    </source>
</reference>
<proteinExistence type="predicted"/>
<dbReference type="Proteomes" id="UP000447833">
    <property type="component" value="Unassembled WGS sequence"/>
</dbReference>
<feature type="DNA-binding region" description="H-T-H motif" evidence="2">
    <location>
        <begin position="33"/>
        <end position="52"/>
    </location>
</feature>
<sequence length="199" mass="23447">MRKKEDPRVTRTRKLLQDSFIHLMSVKEYEKITIADITTEATVNRATFYLHYQDKEELLLQTVDEMLRQLFGEALTIPPGNLPIDELQRYIAEHIFSSIAEYDKFFHVMLIKKGMPNFLDHMRSFFFDFYDNRIAKGRFDPLPLPSEVIASYIASAYTGMISWWLENEMPYTPKEMAEQMIQLNQKGPTGILKMHVRKT</sequence>
<feature type="domain" description="HTH tetR-type" evidence="3">
    <location>
        <begin position="10"/>
        <end position="70"/>
    </location>
</feature>
<dbReference type="InterPro" id="IPR050624">
    <property type="entry name" value="HTH-type_Tx_Regulator"/>
</dbReference>
<evidence type="ECO:0000313" key="4">
    <source>
        <dbReference type="EMBL" id="MYL64890.1"/>
    </source>
</evidence>
<dbReference type="Pfam" id="PF14278">
    <property type="entry name" value="TetR_C_8"/>
    <property type="match status" value="1"/>
</dbReference>
<dbReference type="GO" id="GO:0003677">
    <property type="term" value="F:DNA binding"/>
    <property type="evidence" value="ECO:0007669"/>
    <property type="project" value="UniProtKB-UniRule"/>
</dbReference>
<dbReference type="PROSITE" id="PS50977">
    <property type="entry name" value="HTH_TETR_2"/>
    <property type="match status" value="1"/>
</dbReference>
<dbReference type="PANTHER" id="PTHR43479:SF7">
    <property type="entry name" value="TETR-FAMILY TRANSCRIPTIONAL REGULATOR"/>
    <property type="match status" value="1"/>
</dbReference>
<evidence type="ECO:0000256" key="1">
    <source>
        <dbReference type="ARBA" id="ARBA00023125"/>
    </source>
</evidence>
<dbReference type="InterPro" id="IPR039532">
    <property type="entry name" value="TetR_C_Firmicutes"/>
</dbReference>
<organism evidence="4 5">
    <name type="scientific">Guptibacillus hwajinpoensis</name>
    <dbReference type="NCBI Taxonomy" id="208199"/>
    <lineage>
        <taxon>Bacteria</taxon>
        <taxon>Bacillati</taxon>
        <taxon>Bacillota</taxon>
        <taxon>Bacilli</taxon>
        <taxon>Bacillales</taxon>
        <taxon>Guptibacillaceae</taxon>
        <taxon>Guptibacillus</taxon>
    </lineage>
</organism>
<dbReference type="InterPro" id="IPR009057">
    <property type="entry name" value="Homeodomain-like_sf"/>
</dbReference>
<dbReference type="Gene3D" id="1.10.357.10">
    <property type="entry name" value="Tetracycline Repressor, domain 2"/>
    <property type="match status" value="1"/>
</dbReference>
<dbReference type="RefSeq" id="WP_160920292.1">
    <property type="nucleotide sequence ID" value="NZ_WMEY01000005.1"/>
</dbReference>
<dbReference type="SUPFAM" id="SSF46689">
    <property type="entry name" value="Homeodomain-like"/>
    <property type="match status" value="1"/>
</dbReference>
<dbReference type="InterPro" id="IPR001647">
    <property type="entry name" value="HTH_TetR"/>
</dbReference>
<dbReference type="AlphaFoldDB" id="A0A845F275"/>
<evidence type="ECO:0000313" key="5">
    <source>
        <dbReference type="Proteomes" id="UP000447833"/>
    </source>
</evidence>
<name>A0A845F275_9BACL</name>
<evidence type="ECO:0000259" key="3">
    <source>
        <dbReference type="PROSITE" id="PS50977"/>
    </source>
</evidence>